<reference evidence="1 2" key="1">
    <citation type="submission" date="2014-04" db="EMBL/GenBank/DDBJ databases">
        <title>Evolutionary Origins and Diversification of the Mycorrhizal Mutualists.</title>
        <authorList>
            <consortium name="DOE Joint Genome Institute"/>
            <consortium name="Mycorrhizal Genomics Consortium"/>
            <person name="Kohler A."/>
            <person name="Kuo A."/>
            <person name="Nagy L.G."/>
            <person name="Floudas D."/>
            <person name="Copeland A."/>
            <person name="Barry K.W."/>
            <person name="Cichocki N."/>
            <person name="Veneault-Fourrey C."/>
            <person name="LaButti K."/>
            <person name="Lindquist E.A."/>
            <person name="Lipzen A."/>
            <person name="Lundell T."/>
            <person name="Morin E."/>
            <person name="Murat C."/>
            <person name="Riley R."/>
            <person name="Ohm R."/>
            <person name="Sun H."/>
            <person name="Tunlid A."/>
            <person name="Henrissat B."/>
            <person name="Grigoriev I.V."/>
            <person name="Hibbett D.S."/>
            <person name="Martin F."/>
        </authorList>
    </citation>
    <scope>NUCLEOTIDE SEQUENCE [LARGE SCALE GENOMIC DNA]</scope>
    <source>
        <strain evidence="1 2">Koide BX008</strain>
    </source>
</reference>
<keyword evidence="2" id="KW-1185">Reference proteome</keyword>
<dbReference type="HOGENOM" id="CLU_628463_0_0_1"/>
<dbReference type="PANTHER" id="PTHR38926:SF72">
    <property type="entry name" value="IM:7136021-RELATED"/>
    <property type="match status" value="1"/>
</dbReference>
<dbReference type="InParanoid" id="A0A0C2SYV0"/>
<evidence type="ECO:0000313" key="1">
    <source>
        <dbReference type="EMBL" id="KIL59329.1"/>
    </source>
</evidence>
<accession>A0A0C2SYV0</accession>
<evidence type="ECO:0000313" key="2">
    <source>
        <dbReference type="Proteomes" id="UP000054549"/>
    </source>
</evidence>
<dbReference type="Proteomes" id="UP000054549">
    <property type="component" value="Unassembled WGS sequence"/>
</dbReference>
<organism evidence="1 2">
    <name type="scientific">Amanita muscaria (strain Koide BX008)</name>
    <dbReference type="NCBI Taxonomy" id="946122"/>
    <lineage>
        <taxon>Eukaryota</taxon>
        <taxon>Fungi</taxon>
        <taxon>Dikarya</taxon>
        <taxon>Basidiomycota</taxon>
        <taxon>Agaricomycotina</taxon>
        <taxon>Agaricomycetes</taxon>
        <taxon>Agaricomycetidae</taxon>
        <taxon>Agaricales</taxon>
        <taxon>Pluteineae</taxon>
        <taxon>Amanitaceae</taxon>
        <taxon>Amanita</taxon>
    </lineage>
</organism>
<dbReference type="STRING" id="946122.A0A0C2SYV0"/>
<dbReference type="EMBL" id="KN818317">
    <property type="protein sequence ID" value="KIL59329.1"/>
    <property type="molecule type" value="Genomic_DNA"/>
</dbReference>
<dbReference type="InterPro" id="IPR032675">
    <property type="entry name" value="LRR_dom_sf"/>
</dbReference>
<dbReference type="SUPFAM" id="SSF52058">
    <property type="entry name" value="L domain-like"/>
    <property type="match status" value="1"/>
</dbReference>
<dbReference type="PANTHER" id="PTHR38926">
    <property type="entry name" value="F-BOX DOMAIN CONTAINING PROTEIN, EXPRESSED"/>
    <property type="match status" value="1"/>
</dbReference>
<dbReference type="Gene3D" id="3.80.10.10">
    <property type="entry name" value="Ribonuclease Inhibitor"/>
    <property type="match status" value="1"/>
</dbReference>
<sequence length="400" mass="45327">MLFDDLPLEIIQRIFTFCCGGVRIKEPSQLTQLPGARTGTTQVTLSLACSRWREIVLNTSALWGDVEVIYDARREREPTTASFQFVKNWLGRARGTPISLTITVFTARKLQIAAISQTLLSSFHISNLYLRSIDCPFLVPTNNSHHLERLHLSLAGPVRTDVFPRLPEMPSLKELHLSLRPGDFVDLANLYLIPWHQLHVFTLHEKHWPSQMLFNILQECKSLVECTLLMTSEHGQREYDIVLPNLESLVLDMNLGGSVDPIIRSLTLPKLKSLDITSWNRFAKIPLDPAAIDSMVQRSGFKNLTHFSLSRTTKPVDVSALLKSMPALKSVKLYGPLTFQPETFDDLSSGAIGPLLEDIFFEVITDGEIRLMLKTIRKRREKAKTVPDIKEFVSVNWSLL</sequence>
<proteinExistence type="predicted"/>
<dbReference type="AlphaFoldDB" id="A0A0C2SYV0"/>
<gene>
    <name evidence="1" type="ORF">M378DRAFT_27029</name>
</gene>
<dbReference type="OrthoDB" id="3038587at2759"/>
<protein>
    <submittedName>
        <fullName evidence="1">Uncharacterized protein</fullName>
    </submittedName>
</protein>
<name>A0A0C2SYV0_AMAMK</name>